<keyword evidence="7" id="KW-1185">Reference proteome</keyword>
<feature type="DNA-binding region" description="H-T-H motif" evidence="4">
    <location>
        <begin position="35"/>
        <end position="54"/>
    </location>
</feature>
<evidence type="ECO:0000256" key="4">
    <source>
        <dbReference type="PROSITE-ProRule" id="PRU00335"/>
    </source>
</evidence>
<accession>A0ABQ4F4Y6</accession>
<dbReference type="InterPro" id="IPR050109">
    <property type="entry name" value="HTH-type_TetR-like_transc_reg"/>
</dbReference>
<evidence type="ECO:0000256" key="3">
    <source>
        <dbReference type="ARBA" id="ARBA00023163"/>
    </source>
</evidence>
<sequence>MPEVKSRNRRSAETRRRIVEAAHALFVARGYAGTTFQEVADAAGVSVQSVYFHYGSKSGLLKHVIDVASAGDDEPVALLDRDWFTRLREAGDPMEVVRGWVGASAAILERVAPVLAVVNAARGDAEMEAQWASNSEQRRTAHGTFVGILAESHALRPGLTAETATDITVGLLSPELFLVLTRECGWNTGQWETWAADQIACNLLARHC</sequence>
<evidence type="ECO:0000313" key="6">
    <source>
        <dbReference type="EMBL" id="GIH29871.1"/>
    </source>
</evidence>
<feature type="domain" description="HTH tetR-type" evidence="5">
    <location>
        <begin position="12"/>
        <end position="72"/>
    </location>
</feature>
<organism evidence="6 7">
    <name type="scientific">Microbispora amethystogenes</name>
    <dbReference type="NCBI Taxonomy" id="1427754"/>
    <lineage>
        <taxon>Bacteria</taxon>
        <taxon>Bacillati</taxon>
        <taxon>Actinomycetota</taxon>
        <taxon>Actinomycetes</taxon>
        <taxon>Streptosporangiales</taxon>
        <taxon>Streptosporangiaceae</taxon>
        <taxon>Microbispora</taxon>
    </lineage>
</organism>
<evidence type="ECO:0000256" key="1">
    <source>
        <dbReference type="ARBA" id="ARBA00023015"/>
    </source>
</evidence>
<dbReference type="SUPFAM" id="SSF46689">
    <property type="entry name" value="Homeodomain-like"/>
    <property type="match status" value="1"/>
</dbReference>
<dbReference type="RefSeq" id="WP_204283181.1">
    <property type="nucleotide sequence ID" value="NZ_BAABEJ010000001.1"/>
</dbReference>
<dbReference type="Gene3D" id="1.10.357.10">
    <property type="entry name" value="Tetracycline Repressor, domain 2"/>
    <property type="match status" value="1"/>
</dbReference>
<protein>
    <submittedName>
        <fullName evidence="6">TetR family transcriptional regulator</fullName>
    </submittedName>
</protein>
<keyword evidence="1" id="KW-0805">Transcription regulation</keyword>
<comment type="caution">
    <text evidence="6">The sequence shown here is derived from an EMBL/GenBank/DDBJ whole genome shotgun (WGS) entry which is preliminary data.</text>
</comment>
<dbReference type="InterPro" id="IPR001647">
    <property type="entry name" value="HTH_TetR"/>
</dbReference>
<evidence type="ECO:0000256" key="2">
    <source>
        <dbReference type="ARBA" id="ARBA00023125"/>
    </source>
</evidence>
<name>A0ABQ4F4Y6_9ACTN</name>
<dbReference type="PANTHER" id="PTHR30055:SF234">
    <property type="entry name" value="HTH-TYPE TRANSCRIPTIONAL REGULATOR BETI"/>
    <property type="match status" value="1"/>
</dbReference>
<gene>
    <name evidence="6" type="ORF">Mam01_00350</name>
</gene>
<dbReference type="InterPro" id="IPR009057">
    <property type="entry name" value="Homeodomain-like_sf"/>
</dbReference>
<reference evidence="6 7" key="1">
    <citation type="submission" date="2021-01" db="EMBL/GenBank/DDBJ databases">
        <title>Whole genome shotgun sequence of Microbispora amethystogenes NBRC 101907.</title>
        <authorList>
            <person name="Komaki H."/>
            <person name="Tamura T."/>
        </authorList>
    </citation>
    <scope>NUCLEOTIDE SEQUENCE [LARGE SCALE GENOMIC DNA]</scope>
    <source>
        <strain evidence="6 7">NBRC 101907</strain>
    </source>
</reference>
<keyword evidence="2 4" id="KW-0238">DNA-binding</keyword>
<dbReference type="EMBL" id="BOOB01000001">
    <property type="protein sequence ID" value="GIH29871.1"/>
    <property type="molecule type" value="Genomic_DNA"/>
</dbReference>
<dbReference type="PANTHER" id="PTHR30055">
    <property type="entry name" value="HTH-TYPE TRANSCRIPTIONAL REGULATOR RUTR"/>
    <property type="match status" value="1"/>
</dbReference>
<evidence type="ECO:0000313" key="7">
    <source>
        <dbReference type="Proteomes" id="UP000651728"/>
    </source>
</evidence>
<dbReference type="Pfam" id="PF00440">
    <property type="entry name" value="TetR_N"/>
    <property type="match status" value="1"/>
</dbReference>
<proteinExistence type="predicted"/>
<dbReference type="PRINTS" id="PR00455">
    <property type="entry name" value="HTHTETR"/>
</dbReference>
<dbReference type="Proteomes" id="UP000651728">
    <property type="component" value="Unassembled WGS sequence"/>
</dbReference>
<dbReference type="PROSITE" id="PS50977">
    <property type="entry name" value="HTH_TETR_2"/>
    <property type="match status" value="1"/>
</dbReference>
<evidence type="ECO:0000259" key="5">
    <source>
        <dbReference type="PROSITE" id="PS50977"/>
    </source>
</evidence>
<keyword evidence="3" id="KW-0804">Transcription</keyword>